<dbReference type="Proteomes" id="UP000286997">
    <property type="component" value="Unassembled WGS sequence"/>
</dbReference>
<feature type="compositionally biased region" description="Pro residues" evidence="1">
    <location>
        <begin position="263"/>
        <end position="272"/>
    </location>
</feature>
<protein>
    <submittedName>
        <fullName evidence="4">Peptidoglycan-binding protein</fullName>
    </submittedName>
</protein>
<dbReference type="SUPFAM" id="SSF47090">
    <property type="entry name" value="PGBD-like"/>
    <property type="match status" value="1"/>
</dbReference>
<name>A0A3S2VNW1_9HYPH</name>
<evidence type="ECO:0000256" key="2">
    <source>
        <dbReference type="SAM" id="SignalP"/>
    </source>
</evidence>
<dbReference type="OrthoDB" id="6810892at2"/>
<proteinExistence type="predicted"/>
<feature type="domain" description="Peptidoglycan binding-like" evidence="3">
    <location>
        <begin position="52"/>
        <end position="106"/>
    </location>
</feature>
<dbReference type="EMBL" id="SACP01000013">
    <property type="protein sequence ID" value="RVU17196.1"/>
    <property type="molecule type" value="Genomic_DNA"/>
</dbReference>
<gene>
    <name evidence="4" type="ORF">EOE48_14935</name>
</gene>
<keyword evidence="2" id="KW-0732">Signal</keyword>
<keyword evidence="5" id="KW-1185">Reference proteome</keyword>
<dbReference type="RefSeq" id="WP_127730444.1">
    <property type="nucleotide sequence ID" value="NZ_SACP01000013.1"/>
</dbReference>
<evidence type="ECO:0000259" key="3">
    <source>
        <dbReference type="Pfam" id="PF01471"/>
    </source>
</evidence>
<sequence length="409" mass="41648">MPRRPAALLLLAALAAPAPAVAQAPRPPVPKPATPDPAFEAARTAFEARPEDERRRVQDALVWAGDYNSVTTGAFGRRTFEALQAWQAWAGAPGTGLLDDRERAALLAAGEAARRAAGFVVREDPATGLVLGVPERWLPKRSRQPDGTRWQSADGRVTLDSKAFAPGAADLDGLFERATLATPDRKVTYKLRRPDFLVVTGETATGKFYIRYAAGAAGVRGFTLAYDKALARDLDRLMIAIANSFVPFPAEAPPVAPVAASPPVRPAAPAPAPAAAAPGAPATAPGLPDPDAALVGVAAGREGGPAVAPGVAGPGGTVAAPLQPGAAGAPVLDRSGRLVGLVARLPARPRLIAGVMPPTSHPVVGLDALRTFLGRDGTLPPAAGEAAPRSAGAIAASVAGRVVAVRCGS</sequence>
<dbReference type="InterPro" id="IPR036366">
    <property type="entry name" value="PGBDSf"/>
</dbReference>
<evidence type="ECO:0000313" key="4">
    <source>
        <dbReference type="EMBL" id="RVU17196.1"/>
    </source>
</evidence>
<evidence type="ECO:0000313" key="5">
    <source>
        <dbReference type="Proteomes" id="UP000286997"/>
    </source>
</evidence>
<accession>A0A3S2VNW1</accession>
<feature type="region of interest" description="Disordered" evidence="1">
    <location>
        <begin position="260"/>
        <end position="288"/>
    </location>
</feature>
<comment type="caution">
    <text evidence="4">The sequence shown here is derived from an EMBL/GenBank/DDBJ whole genome shotgun (WGS) entry which is preliminary data.</text>
</comment>
<feature type="compositionally biased region" description="Low complexity" evidence="1">
    <location>
        <begin position="273"/>
        <end position="288"/>
    </location>
</feature>
<organism evidence="4 5">
    <name type="scientific">Methylobacterium oryzihabitans</name>
    <dbReference type="NCBI Taxonomy" id="2499852"/>
    <lineage>
        <taxon>Bacteria</taxon>
        <taxon>Pseudomonadati</taxon>
        <taxon>Pseudomonadota</taxon>
        <taxon>Alphaproteobacteria</taxon>
        <taxon>Hyphomicrobiales</taxon>
        <taxon>Methylobacteriaceae</taxon>
        <taxon>Methylobacterium</taxon>
    </lineage>
</organism>
<dbReference type="InterPro" id="IPR002477">
    <property type="entry name" value="Peptidoglycan-bd-like"/>
</dbReference>
<dbReference type="Pfam" id="PF01471">
    <property type="entry name" value="PG_binding_1"/>
    <property type="match status" value="1"/>
</dbReference>
<reference evidence="4 5" key="1">
    <citation type="submission" date="2019-01" db="EMBL/GenBank/DDBJ databases">
        <authorList>
            <person name="Chen W.-M."/>
        </authorList>
    </citation>
    <scope>NUCLEOTIDE SEQUENCE [LARGE SCALE GENOMIC DNA]</scope>
    <source>
        <strain evidence="4 5">TER-1</strain>
    </source>
</reference>
<dbReference type="AlphaFoldDB" id="A0A3S2VNW1"/>
<dbReference type="InterPro" id="IPR036365">
    <property type="entry name" value="PGBD-like_sf"/>
</dbReference>
<feature type="signal peptide" evidence="2">
    <location>
        <begin position="1"/>
        <end position="22"/>
    </location>
</feature>
<evidence type="ECO:0000256" key="1">
    <source>
        <dbReference type="SAM" id="MobiDB-lite"/>
    </source>
</evidence>
<dbReference type="Gene3D" id="1.10.101.10">
    <property type="entry name" value="PGBD-like superfamily/PGBD"/>
    <property type="match status" value="1"/>
</dbReference>
<feature type="chain" id="PRO_5018641908" evidence="2">
    <location>
        <begin position="23"/>
        <end position="409"/>
    </location>
</feature>